<organism evidence="1 2">
    <name type="scientific">Cupriavidus gilardii J11</name>
    <dbReference type="NCBI Taxonomy" id="936133"/>
    <lineage>
        <taxon>Bacteria</taxon>
        <taxon>Pseudomonadati</taxon>
        <taxon>Pseudomonadota</taxon>
        <taxon>Betaproteobacteria</taxon>
        <taxon>Burkholderiales</taxon>
        <taxon>Burkholderiaceae</taxon>
        <taxon>Cupriavidus</taxon>
    </lineage>
</organism>
<evidence type="ECO:0000313" key="1">
    <source>
        <dbReference type="EMBL" id="TWG79750.1"/>
    </source>
</evidence>
<dbReference type="AlphaFoldDB" id="A0A562B4C1"/>
<dbReference type="Proteomes" id="UP000318141">
    <property type="component" value="Unassembled WGS sequence"/>
</dbReference>
<dbReference type="OrthoDB" id="7860618at2"/>
<reference evidence="1 2" key="1">
    <citation type="submission" date="2019-07" db="EMBL/GenBank/DDBJ databases">
        <title>Genome sequencing of lignin-degrading bacterial isolates.</title>
        <authorList>
            <person name="Gladden J."/>
        </authorList>
    </citation>
    <scope>NUCLEOTIDE SEQUENCE [LARGE SCALE GENOMIC DNA]</scope>
    <source>
        <strain evidence="1 2">J11</strain>
    </source>
</reference>
<protein>
    <submittedName>
        <fullName evidence="1">AlpA family transcriptional regulator</fullName>
    </submittedName>
</protein>
<sequence length="174" mass="18522">MEYHFTLKYQLADHDRDADALVERLGAAGCDDALIGIGQPGRLALEFTREAGNAEAAVRSALADVRRAVPSASLIEVAPDLVGLTDVAEIVGVSRQNMRKLMLSHPGSFPVPVHEGSASIWHLADVLSWLRQKGGYPVTPEVIEVAAVAMQVNLAKEGRRLSRSASAAMEALAG</sequence>
<name>A0A562B4C1_9BURK</name>
<accession>A0A562B4C1</accession>
<comment type="caution">
    <text evidence="1">The sequence shown here is derived from an EMBL/GenBank/DDBJ whole genome shotgun (WGS) entry which is preliminary data.</text>
</comment>
<keyword evidence="2" id="KW-1185">Reference proteome</keyword>
<proteinExistence type="predicted"/>
<evidence type="ECO:0000313" key="2">
    <source>
        <dbReference type="Proteomes" id="UP000318141"/>
    </source>
</evidence>
<gene>
    <name evidence="1" type="ORF">L602_000600001500</name>
</gene>
<dbReference type="EMBL" id="VLJN01000056">
    <property type="protein sequence ID" value="TWG79750.1"/>
    <property type="molecule type" value="Genomic_DNA"/>
</dbReference>